<protein>
    <submittedName>
        <fullName evidence="1">Uncharacterized protein</fullName>
    </submittedName>
</protein>
<dbReference type="Proteomes" id="UP000196503">
    <property type="component" value="Unassembled WGS sequence"/>
</dbReference>
<accession>A0A200I2D7</accession>
<proteinExistence type="predicted"/>
<dbReference type="EMBL" id="NIBL01000001">
    <property type="protein sequence ID" value="OUZ19216.1"/>
    <property type="molecule type" value="Genomic_DNA"/>
</dbReference>
<evidence type="ECO:0000313" key="2">
    <source>
        <dbReference type="Proteomes" id="UP000196503"/>
    </source>
</evidence>
<sequence>MKFKVTPTHKSILQEILDRLYYHYPSALYLPETCQVVFPTIKKFDYDKFCKFTKKIYPNLHACYDWPGADVNVATSFCLAVTVKSFSKFQDKMAFICERLSLKMNALPTEIYYISTMIYFLSENVVEGIQRFLDYLEDIDCFDYQIHCKEEYLMICYLALIDLNQENEALLAIDWEQEVKRPNHLKMLYEFVQQYAPDKITTHSQYASFAYQIIENHIQKIGEKL</sequence>
<evidence type="ECO:0000313" key="1">
    <source>
        <dbReference type="EMBL" id="OUZ19216.1"/>
    </source>
</evidence>
<gene>
    <name evidence="1" type="ORF">A5869_000865</name>
</gene>
<name>A0A200I2D7_9ENTE</name>
<dbReference type="AlphaFoldDB" id="A0A200I2D7"/>
<reference evidence="1 2" key="1">
    <citation type="submission" date="2017-05" db="EMBL/GenBank/DDBJ databases">
        <title>The Genome Sequence of Enterococcus faecium 2D5_DIV0622.</title>
        <authorList>
            <consortium name="The Broad Institute Genomics Platform"/>
            <consortium name="The Broad Institute Genomic Center for Infectious Diseases"/>
            <person name="Earl A."/>
            <person name="Manson A."/>
            <person name="Schwartman J."/>
            <person name="Gilmore M."/>
            <person name="Abouelleil A."/>
            <person name="Cao P."/>
            <person name="Chapman S."/>
            <person name="Cusick C."/>
            <person name="Shea T."/>
            <person name="Young S."/>
            <person name="Neafsey D."/>
            <person name="Nusbaum C."/>
            <person name="Birren B."/>
        </authorList>
    </citation>
    <scope>NUCLEOTIDE SEQUENCE [LARGE SCALE GENOMIC DNA]</scope>
    <source>
        <strain evidence="1 2">2D5_DIV0622</strain>
    </source>
</reference>
<organism evidence="1 2">
    <name type="scientific">Enterococcus cecorum</name>
    <dbReference type="NCBI Taxonomy" id="44008"/>
    <lineage>
        <taxon>Bacteria</taxon>
        <taxon>Bacillati</taxon>
        <taxon>Bacillota</taxon>
        <taxon>Bacilli</taxon>
        <taxon>Lactobacillales</taxon>
        <taxon>Enterococcaceae</taxon>
        <taxon>Enterococcus</taxon>
    </lineage>
</organism>
<comment type="caution">
    <text evidence="1">The sequence shown here is derived from an EMBL/GenBank/DDBJ whole genome shotgun (WGS) entry which is preliminary data.</text>
</comment>
<dbReference type="RefSeq" id="WP_253263211.1">
    <property type="nucleotide sequence ID" value="NZ_JAXOGZ010000051.1"/>
</dbReference>